<keyword evidence="6" id="KW-1133">Transmembrane helix</keyword>
<dbReference type="STRING" id="3983.A0A2C9U7T1"/>
<gene>
    <name evidence="8" type="ORF">MANES_16G008600</name>
</gene>
<evidence type="ECO:0000256" key="1">
    <source>
        <dbReference type="ARBA" id="ARBA00003292"/>
    </source>
</evidence>
<dbReference type="PANTHER" id="PTHR11009">
    <property type="entry name" value="DER1-LIKE PROTEIN, DERLIN"/>
    <property type="match status" value="1"/>
</dbReference>
<organism evidence="8">
    <name type="scientific">Manihot esculenta</name>
    <name type="common">Cassava</name>
    <name type="synonym">Jatropha manihot</name>
    <dbReference type="NCBI Taxonomy" id="3983"/>
    <lineage>
        <taxon>Eukaryota</taxon>
        <taxon>Viridiplantae</taxon>
        <taxon>Streptophyta</taxon>
        <taxon>Embryophyta</taxon>
        <taxon>Tracheophyta</taxon>
        <taxon>Spermatophyta</taxon>
        <taxon>Magnoliopsida</taxon>
        <taxon>eudicotyledons</taxon>
        <taxon>Gunneridae</taxon>
        <taxon>Pentapetalae</taxon>
        <taxon>rosids</taxon>
        <taxon>fabids</taxon>
        <taxon>Malpighiales</taxon>
        <taxon>Euphorbiaceae</taxon>
        <taxon>Crotonoideae</taxon>
        <taxon>Manihoteae</taxon>
        <taxon>Manihot</taxon>
    </lineage>
</organism>
<evidence type="ECO:0000256" key="3">
    <source>
        <dbReference type="ARBA" id="ARBA00008917"/>
    </source>
</evidence>
<evidence type="ECO:0000256" key="2">
    <source>
        <dbReference type="ARBA" id="ARBA00004477"/>
    </source>
</evidence>
<keyword evidence="7" id="KW-0472">Membrane</keyword>
<reference evidence="8" key="1">
    <citation type="submission" date="2016-02" db="EMBL/GenBank/DDBJ databases">
        <title>WGS assembly of Manihot esculenta.</title>
        <authorList>
            <person name="Bredeson J.V."/>
            <person name="Prochnik S.E."/>
            <person name="Lyons J.B."/>
            <person name="Schmutz J."/>
            <person name="Grimwood J."/>
            <person name="Vrebalov J."/>
            <person name="Bart R.S."/>
            <person name="Amuge T."/>
            <person name="Ferguson M.E."/>
            <person name="Green R."/>
            <person name="Putnam N."/>
            <person name="Stites J."/>
            <person name="Rounsley S."/>
            <person name="Rokhsar D.S."/>
        </authorList>
    </citation>
    <scope>NUCLEOTIDE SEQUENCE [LARGE SCALE GENOMIC DNA]</scope>
    <source>
        <tissue evidence="8">Leaf</tissue>
    </source>
</reference>
<dbReference type="InterPro" id="IPR035952">
    <property type="entry name" value="Rhomboid-like_sf"/>
</dbReference>
<dbReference type="GO" id="GO:0005789">
    <property type="term" value="C:endoplasmic reticulum membrane"/>
    <property type="evidence" value="ECO:0007669"/>
    <property type="project" value="UniProtKB-SubCell"/>
</dbReference>
<evidence type="ECO:0000256" key="7">
    <source>
        <dbReference type="ARBA" id="ARBA00023136"/>
    </source>
</evidence>
<keyword evidence="4" id="KW-0812">Transmembrane</keyword>
<dbReference type="SUPFAM" id="SSF144091">
    <property type="entry name" value="Rhomboid-like"/>
    <property type="match status" value="1"/>
</dbReference>
<evidence type="ECO:0000313" key="8">
    <source>
        <dbReference type="EMBL" id="OAY25944.1"/>
    </source>
</evidence>
<dbReference type="AlphaFoldDB" id="A0A2C9U7T1"/>
<sequence length="83" mass="9843">MAQAVEEWYKQMPIITRSYLTAAIVTTIGCSLDIISPHNLYLHPTLVAKHYQFWRLITNFLYFRKMVIHHLDLQLHESQIQTT</sequence>
<dbReference type="Pfam" id="PF04511">
    <property type="entry name" value="DER1"/>
    <property type="match status" value="1"/>
</dbReference>
<protein>
    <recommendedName>
        <fullName evidence="9">Derlin</fullName>
    </recommendedName>
</protein>
<comment type="function">
    <text evidence="1">May be involved in the degradation process of specific misfolded endoplasmic reticulum (ER) luminal proteins.</text>
</comment>
<keyword evidence="5" id="KW-0256">Endoplasmic reticulum</keyword>
<dbReference type="OrthoDB" id="1716531at2759"/>
<comment type="subcellular location">
    <subcellularLocation>
        <location evidence="2">Endoplasmic reticulum membrane</location>
        <topology evidence="2">Multi-pass membrane protein</topology>
    </subcellularLocation>
</comment>
<comment type="similarity">
    <text evidence="3">Belongs to the derlin family.</text>
</comment>
<evidence type="ECO:0000256" key="4">
    <source>
        <dbReference type="ARBA" id="ARBA00022692"/>
    </source>
</evidence>
<dbReference type="InterPro" id="IPR007599">
    <property type="entry name" value="DER1"/>
</dbReference>
<name>A0A2C9U7T1_MANES</name>
<evidence type="ECO:0000256" key="6">
    <source>
        <dbReference type="ARBA" id="ARBA00022989"/>
    </source>
</evidence>
<accession>A0A2C9U7T1</accession>
<evidence type="ECO:0008006" key="9">
    <source>
        <dbReference type="Google" id="ProtNLM"/>
    </source>
</evidence>
<dbReference type="EMBL" id="CM004402">
    <property type="protein sequence ID" value="OAY25944.1"/>
    <property type="molecule type" value="Genomic_DNA"/>
</dbReference>
<proteinExistence type="inferred from homology"/>
<evidence type="ECO:0000256" key="5">
    <source>
        <dbReference type="ARBA" id="ARBA00022824"/>
    </source>
</evidence>
<dbReference type="GO" id="GO:0006950">
    <property type="term" value="P:response to stress"/>
    <property type="evidence" value="ECO:0007669"/>
    <property type="project" value="UniProtKB-ARBA"/>
</dbReference>